<comment type="subcellular location">
    <subcellularLocation>
        <location evidence="2">Cytoplasm</location>
    </subcellularLocation>
</comment>
<keyword evidence="2" id="KW-0547">Nucleotide-binding</keyword>
<dbReference type="GO" id="GO:0046872">
    <property type="term" value="F:metal ion binding"/>
    <property type="evidence" value="ECO:0007669"/>
    <property type="project" value="UniProtKB-KW"/>
</dbReference>
<dbReference type="Proteomes" id="UP000194632">
    <property type="component" value="Unassembled WGS sequence"/>
</dbReference>
<reference evidence="4 5" key="1">
    <citation type="submission" date="2017-05" db="EMBL/GenBank/DDBJ databases">
        <title>Biotechnological potential of actinobacteria isolated from South African environments.</title>
        <authorList>
            <person name="Le Roes-Hill M."/>
            <person name="Prins A."/>
            <person name="Durrell K.A."/>
        </authorList>
    </citation>
    <scope>NUCLEOTIDE SEQUENCE [LARGE SCALE GENOMIC DNA]</scope>
    <source>
        <strain evidence="4">BS2</strain>
    </source>
</reference>
<proteinExistence type="inferred from homology"/>
<name>A0A243QF42_9ACTN</name>
<feature type="binding site" evidence="2">
    <location>
        <position position="292"/>
    </location>
    <ligand>
        <name>Zn(2+)</name>
        <dbReference type="ChEBI" id="CHEBI:29105"/>
    </ligand>
</feature>
<keyword evidence="2" id="KW-0699">rRNA-binding</keyword>
<dbReference type="PANTHER" id="PTHR32120:SF10">
    <property type="entry name" value="SMALL RIBOSOMAL SUBUNIT BIOGENESIS GTPASE RSGA"/>
    <property type="match status" value="1"/>
</dbReference>
<keyword evidence="5" id="KW-1185">Reference proteome</keyword>
<accession>A0A243QF42</accession>
<dbReference type="GO" id="GO:0005737">
    <property type="term" value="C:cytoplasm"/>
    <property type="evidence" value="ECO:0007669"/>
    <property type="project" value="UniProtKB-SubCell"/>
</dbReference>
<dbReference type="PROSITE" id="PS50936">
    <property type="entry name" value="ENGC_GTPASE"/>
    <property type="match status" value="1"/>
</dbReference>
<dbReference type="NCBIfam" id="TIGR00157">
    <property type="entry name" value="ribosome small subunit-dependent GTPase A"/>
    <property type="match status" value="1"/>
</dbReference>
<keyword evidence="2" id="KW-0479">Metal-binding</keyword>
<dbReference type="RefSeq" id="WP_086534827.1">
    <property type="nucleotide sequence ID" value="NZ_NGFO01000007.1"/>
</dbReference>
<gene>
    <name evidence="2" type="primary">rsgA</name>
    <name evidence="4" type="ORF">CA982_08120</name>
</gene>
<dbReference type="GO" id="GO:0003924">
    <property type="term" value="F:GTPase activity"/>
    <property type="evidence" value="ECO:0007669"/>
    <property type="project" value="UniProtKB-UniRule"/>
</dbReference>
<dbReference type="GO" id="GO:0042274">
    <property type="term" value="P:ribosomal small subunit biogenesis"/>
    <property type="evidence" value="ECO:0007669"/>
    <property type="project" value="UniProtKB-UniRule"/>
</dbReference>
<keyword evidence="1 2" id="KW-0690">Ribosome biogenesis</keyword>
<evidence type="ECO:0000256" key="1">
    <source>
        <dbReference type="ARBA" id="ARBA00022517"/>
    </source>
</evidence>
<keyword evidence="2" id="KW-0963">Cytoplasm</keyword>
<dbReference type="GO" id="GO:0005525">
    <property type="term" value="F:GTP binding"/>
    <property type="evidence" value="ECO:0007669"/>
    <property type="project" value="UniProtKB-UniRule"/>
</dbReference>
<dbReference type="InterPro" id="IPR004881">
    <property type="entry name" value="Ribosome_biogen_GTPase_RsgA"/>
</dbReference>
<feature type="binding site" evidence="2">
    <location>
        <position position="298"/>
    </location>
    <ligand>
        <name>Zn(2+)</name>
        <dbReference type="ChEBI" id="CHEBI:29105"/>
    </ligand>
</feature>
<keyword evidence="2" id="KW-0694">RNA-binding</keyword>
<comment type="caution">
    <text evidence="4">The sequence shown here is derived from an EMBL/GenBank/DDBJ whole genome shotgun (WGS) entry which is preliminary data.</text>
</comment>
<dbReference type="InterPro" id="IPR010914">
    <property type="entry name" value="RsgA_GTPase_dom"/>
</dbReference>
<dbReference type="GO" id="GO:0019843">
    <property type="term" value="F:rRNA binding"/>
    <property type="evidence" value="ECO:0007669"/>
    <property type="project" value="UniProtKB-KW"/>
</dbReference>
<dbReference type="PANTHER" id="PTHR32120">
    <property type="entry name" value="SMALL RIBOSOMAL SUBUNIT BIOGENESIS GTPASE RSGA"/>
    <property type="match status" value="1"/>
</dbReference>
<organism evidence="4 5">
    <name type="scientific">Gordonia lacunae</name>
    <dbReference type="NCBI Taxonomy" id="417102"/>
    <lineage>
        <taxon>Bacteria</taxon>
        <taxon>Bacillati</taxon>
        <taxon>Actinomycetota</taxon>
        <taxon>Actinomycetes</taxon>
        <taxon>Mycobacteriales</taxon>
        <taxon>Gordoniaceae</taxon>
        <taxon>Gordonia</taxon>
    </lineage>
</organism>
<evidence type="ECO:0000259" key="3">
    <source>
        <dbReference type="PROSITE" id="PS50936"/>
    </source>
</evidence>
<evidence type="ECO:0000256" key="2">
    <source>
        <dbReference type="HAMAP-Rule" id="MF_01820"/>
    </source>
</evidence>
<dbReference type="CDD" id="cd01854">
    <property type="entry name" value="YjeQ_EngC"/>
    <property type="match status" value="1"/>
</dbReference>
<dbReference type="Gene3D" id="3.40.50.300">
    <property type="entry name" value="P-loop containing nucleotide triphosphate hydrolases"/>
    <property type="match status" value="1"/>
</dbReference>
<dbReference type="Pfam" id="PF03193">
    <property type="entry name" value="RsgA_GTPase"/>
    <property type="match status" value="1"/>
</dbReference>
<dbReference type="Gene3D" id="1.10.40.50">
    <property type="entry name" value="Probable gtpase engc, domain 3"/>
    <property type="match status" value="1"/>
</dbReference>
<dbReference type="STRING" id="417102.CA982_08120"/>
<feature type="binding site" evidence="2">
    <location>
        <begin position="204"/>
        <end position="212"/>
    </location>
    <ligand>
        <name>GTP</name>
        <dbReference type="ChEBI" id="CHEBI:37565"/>
    </ligand>
</feature>
<evidence type="ECO:0000313" key="5">
    <source>
        <dbReference type="Proteomes" id="UP000194632"/>
    </source>
</evidence>
<dbReference type="SUPFAM" id="SSF52540">
    <property type="entry name" value="P-loop containing nucleoside triphosphate hydrolases"/>
    <property type="match status" value="1"/>
</dbReference>
<evidence type="ECO:0000313" key="4">
    <source>
        <dbReference type="EMBL" id="OUC79413.1"/>
    </source>
</evidence>
<dbReference type="HAMAP" id="MF_01820">
    <property type="entry name" value="GTPase_RsgA"/>
    <property type="match status" value="1"/>
</dbReference>
<protein>
    <recommendedName>
        <fullName evidence="2">Small ribosomal subunit biogenesis GTPase RsgA</fullName>
        <ecNumber evidence="2">3.6.1.-</ecNumber>
    </recommendedName>
</protein>
<keyword evidence="2" id="KW-0378">Hydrolase</keyword>
<dbReference type="InterPro" id="IPR027417">
    <property type="entry name" value="P-loop_NTPase"/>
</dbReference>
<keyword evidence="2" id="KW-0862">Zinc</keyword>
<feature type="binding site" evidence="2">
    <location>
        <position position="285"/>
    </location>
    <ligand>
        <name>Zn(2+)</name>
        <dbReference type="ChEBI" id="CHEBI:29105"/>
    </ligand>
</feature>
<feature type="binding site" evidence="2">
    <location>
        <begin position="154"/>
        <end position="157"/>
    </location>
    <ligand>
        <name>GTP</name>
        <dbReference type="ChEBI" id="CHEBI:37565"/>
    </ligand>
</feature>
<dbReference type="EC" id="3.6.1.-" evidence="2"/>
<keyword evidence="2" id="KW-0342">GTP-binding</keyword>
<feature type="domain" description="EngC GTPase" evidence="3">
    <location>
        <begin position="115"/>
        <end position="260"/>
    </location>
</feature>
<dbReference type="OrthoDB" id="9809485at2"/>
<comment type="function">
    <text evidence="2">One of several proteins that assist in the late maturation steps of the functional core of the 30S ribosomal subunit. Helps release RbfA from mature subunits. May play a role in the assembly of ribosomal proteins into the subunit. Circularly permuted GTPase that catalyzes slow GTP hydrolysis, GTPase activity is stimulated by the 30S ribosomal subunit.</text>
</comment>
<sequence length="361" mass="38829">MNSPDHSSSRIELVALGWEDYFSALFTEHACAGDVPARVVRVDRGGCDTLTATGPVRAVRGSGLVTDRERTVCTGDWVVLRRDGEPAQIVDVLPRRTAIARASSDRTSERQVLAANVDTVIIAVSVADRVNLGRIERFLTLAYDAGTRPVIALTKSDLVDDILAGEAAVGAVAPGAEMVATSTVSGVGIDLLASTIIGTAVLLGSSGAGKSSLANALLRRDRMAVNDIRSADGKGRHTTAHRELLVLPGCKILIDTPGLRGIGVQDVADAAGRTFSEIEELALDCGFRDCEHRSEPRCAVQEAIRGGRLDSGRLERYRKLLRESEWSAARGDAREASKRSKRDKAITRDIRAMYRFRDRQG</sequence>
<feature type="binding site" evidence="2">
    <location>
        <position position="290"/>
    </location>
    <ligand>
        <name>Zn(2+)</name>
        <dbReference type="ChEBI" id="CHEBI:29105"/>
    </ligand>
</feature>
<comment type="similarity">
    <text evidence="2">Belongs to the TRAFAC class YlqF/YawG GTPase family. RsgA subfamily.</text>
</comment>
<comment type="subunit">
    <text evidence="2">Monomer. Associates with 30S ribosomal subunit, binds 16S rRNA.</text>
</comment>
<dbReference type="AlphaFoldDB" id="A0A243QF42"/>
<comment type="cofactor">
    <cofactor evidence="2">
        <name>Zn(2+)</name>
        <dbReference type="ChEBI" id="CHEBI:29105"/>
    </cofactor>
    <text evidence="2">Binds 1 zinc ion per subunit.</text>
</comment>
<dbReference type="EMBL" id="NGFO01000007">
    <property type="protein sequence ID" value="OUC79413.1"/>
    <property type="molecule type" value="Genomic_DNA"/>
</dbReference>